<dbReference type="EMBL" id="MU157900">
    <property type="protein sequence ID" value="KAF9524378.1"/>
    <property type="molecule type" value="Genomic_DNA"/>
</dbReference>
<reference evidence="1" key="1">
    <citation type="submission" date="2020-11" db="EMBL/GenBank/DDBJ databases">
        <authorList>
            <consortium name="DOE Joint Genome Institute"/>
            <person name="Ahrendt S."/>
            <person name="Riley R."/>
            <person name="Andreopoulos W."/>
            <person name="Labutti K."/>
            <person name="Pangilinan J."/>
            <person name="Ruiz-Duenas F.J."/>
            <person name="Barrasa J.M."/>
            <person name="Sanchez-Garcia M."/>
            <person name="Camarero S."/>
            <person name="Miyauchi S."/>
            <person name="Serrano A."/>
            <person name="Linde D."/>
            <person name="Babiker R."/>
            <person name="Drula E."/>
            <person name="Ayuso-Fernandez I."/>
            <person name="Pacheco R."/>
            <person name="Padilla G."/>
            <person name="Ferreira P."/>
            <person name="Barriuso J."/>
            <person name="Kellner H."/>
            <person name="Castanera R."/>
            <person name="Alfaro M."/>
            <person name="Ramirez L."/>
            <person name="Pisabarro A.G."/>
            <person name="Kuo A."/>
            <person name="Tritt A."/>
            <person name="Lipzen A."/>
            <person name="He G."/>
            <person name="Yan M."/>
            <person name="Ng V."/>
            <person name="Cullen D."/>
            <person name="Martin F."/>
            <person name="Rosso M.-N."/>
            <person name="Henrissat B."/>
            <person name="Hibbett D."/>
            <person name="Martinez A.T."/>
            <person name="Grigoriev I.V."/>
        </authorList>
    </citation>
    <scope>NUCLEOTIDE SEQUENCE</scope>
    <source>
        <strain evidence="1">CBS 506.95</strain>
    </source>
</reference>
<accession>A0A9P6E814</accession>
<dbReference type="Proteomes" id="UP000807306">
    <property type="component" value="Unassembled WGS sequence"/>
</dbReference>
<dbReference type="AlphaFoldDB" id="A0A9P6E814"/>
<organism evidence="1 2">
    <name type="scientific">Crepidotus variabilis</name>
    <dbReference type="NCBI Taxonomy" id="179855"/>
    <lineage>
        <taxon>Eukaryota</taxon>
        <taxon>Fungi</taxon>
        <taxon>Dikarya</taxon>
        <taxon>Basidiomycota</taxon>
        <taxon>Agaricomycotina</taxon>
        <taxon>Agaricomycetes</taxon>
        <taxon>Agaricomycetidae</taxon>
        <taxon>Agaricales</taxon>
        <taxon>Agaricineae</taxon>
        <taxon>Crepidotaceae</taxon>
        <taxon>Crepidotus</taxon>
    </lineage>
</organism>
<feature type="non-terminal residue" evidence="1">
    <location>
        <position position="1"/>
    </location>
</feature>
<evidence type="ECO:0000313" key="1">
    <source>
        <dbReference type="EMBL" id="KAF9524378.1"/>
    </source>
</evidence>
<proteinExistence type="predicted"/>
<dbReference type="OrthoDB" id="2745898at2759"/>
<name>A0A9P6E814_9AGAR</name>
<comment type="caution">
    <text evidence="1">The sequence shown here is derived from an EMBL/GenBank/DDBJ whole genome shotgun (WGS) entry which is preliminary data.</text>
</comment>
<keyword evidence="2" id="KW-1185">Reference proteome</keyword>
<gene>
    <name evidence="1" type="ORF">CPB83DRAFT_910024</name>
</gene>
<sequence length="92" mass="10618">RLPSLSRLHLSNLSDVPLDAIATNLKYLSLDRVSWKPTLLSIYENAPLFDSTRQSTRCIVEEARATSYHKTRSRSSRYLYFSHFIVQSSHFG</sequence>
<evidence type="ECO:0000313" key="2">
    <source>
        <dbReference type="Proteomes" id="UP000807306"/>
    </source>
</evidence>
<protein>
    <submittedName>
        <fullName evidence="1">Uncharacterized protein</fullName>
    </submittedName>
</protein>